<reference evidence="1 2" key="1">
    <citation type="submission" date="2022-12" db="EMBL/GenBank/DDBJ databases">
        <title>Genomic features and morphological characterization of a novel Knufia sp. strain isolated from spacecraft assembly facility.</title>
        <authorList>
            <person name="Teixeira M."/>
            <person name="Chander A.M."/>
            <person name="Stajich J.E."/>
            <person name="Venkateswaran K."/>
        </authorList>
    </citation>
    <scope>NUCLEOTIDE SEQUENCE [LARGE SCALE GENOMIC DNA]</scope>
    <source>
        <strain evidence="1 2">FJI-L2-BK-P2</strain>
    </source>
</reference>
<keyword evidence="2" id="KW-1185">Reference proteome</keyword>
<dbReference type="EMBL" id="JAKLMC020000028">
    <property type="protein sequence ID" value="KAK5950196.1"/>
    <property type="molecule type" value="Genomic_DNA"/>
</dbReference>
<dbReference type="PANTHER" id="PTHR42085">
    <property type="entry name" value="F-BOX DOMAIN-CONTAINING PROTEIN"/>
    <property type="match status" value="1"/>
</dbReference>
<evidence type="ECO:0000313" key="1">
    <source>
        <dbReference type="EMBL" id="KAK5950196.1"/>
    </source>
</evidence>
<dbReference type="InterPro" id="IPR038883">
    <property type="entry name" value="AN11006-like"/>
</dbReference>
<dbReference type="Proteomes" id="UP001316803">
    <property type="component" value="Unassembled WGS sequence"/>
</dbReference>
<evidence type="ECO:0000313" key="2">
    <source>
        <dbReference type="Proteomes" id="UP001316803"/>
    </source>
</evidence>
<gene>
    <name evidence="1" type="ORF">OHC33_008664</name>
</gene>
<protein>
    <submittedName>
        <fullName evidence="1">Uncharacterized protein</fullName>
    </submittedName>
</protein>
<accession>A0AAN8I5B3</accession>
<sequence>MAEPTTLHENPMLAQLAPLPTWSDISPSKAAIEQRGSRLMRLPGEIRNIILRHLLTTNMSIGSEFRYDDRDNPTASQARFRGVRQRWGQQLTPSILRTCQQLLHEGLSLLYGENSMDVKITMNILLPQRQNPWFRVPPIVSGPYAEALQRPWGEKVPRSVLDEPERSEHVAFIERFCNIKLYLRLEQINATSSSDLRSSLVTMVPTFNHRNITLRVCDVPYVYFPKDWLLSHLEALEELRCKTIGITYTPQTYGGAITQSDITRVERMITGDITQQPLQTDNA</sequence>
<dbReference type="AlphaFoldDB" id="A0AAN8I5B3"/>
<comment type="caution">
    <text evidence="1">The sequence shown here is derived from an EMBL/GenBank/DDBJ whole genome shotgun (WGS) entry which is preliminary data.</text>
</comment>
<organism evidence="1 2">
    <name type="scientific">Knufia fluminis</name>
    <dbReference type="NCBI Taxonomy" id="191047"/>
    <lineage>
        <taxon>Eukaryota</taxon>
        <taxon>Fungi</taxon>
        <taxon>Dikarya</taxon>
        <taxon>Ascomycota</taxon>
        <taxon>Pezizomycotina</taxon>
        <taxon>Eurotiomycetes</taxon>
        <taxon>Chaetothyriomycetidae</taxon>
        <taxon>Chaetothyriales</taxon>
        <taxon>Trichomeriaceae</taxon>
        <taxon>Knufia</taxon>
    </lineage>
</organism>
<proteinExistence type="predicted"/>
<name>A0AAN8I5B3_9EURO</name>
<dbReference type="PANTHER" id="PTHR42085:SF1">
    <property type="entry name" value="F-BOX DOMAIN-CONTAINING PROTEIN"/>
    <property type="match status" value="1"/>
</dbReference>